<evidence type="ECO:0000259" key="1">
    <source>
        <dbReference type="Pfam" id="PF12728"/>
    </source>
</evidence>
<reference evidence="2" key="1">
    <citation type="journal article" date="2020" name="mSystems">
        <title>Genome- and Community-Level Interaction Insights into Carbon Utilization and Element Cycling Functions of Hydrothermarchaeota in Hydrothermal Sediment.</title>
        <authorList>
            <person name="Zhou Z."/>
            <person name="Liu Y."/>
            <person name="Xu W."/>
            <person name="Pan J."/>
            <person name="Luo Z.H."/>
            <person name="Li M."/>
        </authorList>
    </citation>
    <scope>NUCLEOTIDE SEQUENCE [LARGE SCALE GENOMIC DNA]</scope>
    <source>
        <strain evidence="2">SpSt-339</strain>
    </source>
</reference>
<organism evidence="2">
    <name type="scientific">Schlesneria paludicola</name>
    <dbReference type="NCBI Taxonomy" id="360056"/>
    <lineage>
        <taxon>Bacteria</taxon>
        <taxon>Pseudomonadati</taxon>
        <taxon>Planctomycetota</taxon>
        <taxon>Planctomycetia</taxon>
        <taxon>Planctomycetales</taxon>
        <taxon>Planctomycetaceae</taxon>
        <taxon>Schlesneria</taxon>
    </lineage>
</organism>
<feature type="domain" description="Helix-turn-helix" evidence="1">
    <location>
        <begin position="14"/>
        <end position="62"/>
    </location>
</feature>
<proteinExistence type="predicted"/>
<evidence type="ECO:0000313" key="2">
    <source>
        <dbReference type="EMBL" id="HEN16199.1"/>
    </source>
</evidence>
<dbReference type="GO" id="GO:0003677">
    <property type="term" value="F:DNA binding"/>
    <property type="evidence" value="ECO:0007669"/>
    <property type="project" value="UniProtKB-KW"/>
</dbReference>
<dbReference type="EMBL" id="DSOK01000339">
    <property type="protein sequence ID" value="HEN16199.1"/>
    <property type="molecule type" value="Genomic_DNA"/>
</dbReference>
<dbReference type="AlphaFoldDB" id="A0A7C2K129"/>
<dbReference type="Pfam" id="PF12728">
    <property type="entry name" value="HTH_17"/>
    <property type="match status" value="1"/>
</dbReference>
<dbReference type="InterPro" id="IPR041657">
    <property type="entry name" value="HTH_17"/>
</dbReference>
<comment type="caution">
    <text evidence="2">The sequence shown here is derived from an EMBL/GenBank/DDBJ whole genome shotgun (WGS) entry which is preliminary data.</text>
</comment>
<dbReference type="SUPFAM" id="SSF46955">
    <property type="entry name" value="Putative DNA-binding domain"/>
    <property type="match status" value="1"/>
</dbReference>
<keyword evidence="2" id="KW-0238">DNA-binding</keyword>
<accession>A0A7C2K129</accession>
<sequence length="75" mass="8255">MSDLPAAGPPTGTYDVDDVAALLKSSARHVRRLSDAGRMPLPLKIGRLVRWRQSDIDGWIADGCKPVRTVTHHRP</sequence>
<protein>
    <submittedName>
        <fullName evidence="2">DNA-binding protein</fullName>
    </submittedName>
</protein>
<gene>
    <name evidence="2" type="ORF">ENQ76_12110</name>
</gene>
<dbReference type="InterPro" id="IPR009061">
    <property type="entry name" value="DNA-bd_dom_put_sf"/>
</dbReference>
<dbReference type="Gene3D" id="1.10.238.160">
    <property type="match status" value="1"/>
</dbReference>
<name>A0A7C2K129_9PLAN</name>